<dbReference type="HOGENOM" id="CLU_1123848_0_0_4"/>
<proteinExistence type="predicted"/>
<evidence type="ECO:0000313" key="2">
    <source>
        <dbReference type="Proteomes" id="UP000007883"/>
    </source>
</evidence>
<accession>I0HVB2</accession>
<reference evidence="1 2" key="1">
    <citation type="journal article" date="2012" name="J. Bacteriol.">
        <title>Complete genome sequence of phototrophic betaproteobacterium Rubrivivax gelatinosus IL144.</title>
        <authorList>
            <person name="Nagashima S."/>
            <person name="Kamimura A."/>
            <person name="Shimizu T."/>
            <person name="Nakamura-isaki S."/>
            <person name="Aono E."/>
            <person name="Sakamoto K."/>
            <person name="Ichikawa N."/>
            <person name="Nakazawa H."/>
            <person name="Sekine M."/>
            <person name="Yamazaki S."/>
            <person name="Fujita N."/>
            <person name="Shimada K."/>
            <person name="Hanada S."/>
            <person name="Nagashima K.V.P."/>
        </authorList>
    </citation>
    <scope>NUCLEOTIDE SEQUENCE [LARGE SCALE GENOMIC DNA]</scope>
    <source>
        <strain evidence="2">NBRC 100245 / IL144</strain>
    </source>
</reference>
<dbReference type="EMBL" id="AP012320">
    <property type="protein sequence ID" value="BAL96949.1"/>
    <property type="molecule type" value="Genomic_DNA"/>
</dbReference>
<dbReference type="PATRIC" id="fig|983917.3.peg.3531"/>
<keyword evidence="2" id="KW-1185">Reference proteome</keyword>
<name>I0HVB2_RUBGI</name>
<organism evidence="1 2">
    <name type="scientific">Rubrivivax gelatinosus (strain NBRC 100245 / IL144)</name>
    <dbReference type="NCBI Taxonomy" id="983917"/>
    <lineage>
        <taxon>Bacteria</taxon>
        <taxon>Pseudomonadati</taxon>
        <taxon>Pseudomonadota</taxon>
        <taxon>Betaproteobacteria</taxon>
        <taxon>Burkholderiales</taxon>
        <taxon>Sphaerotilaceae</taxon>
        <taxon>Rubrivivax</taxon>
    </lineage>
</organism>
<dbReference type="AlphaFoldDB" id="I0HVB2"/>
<dbReference type="RefSeq" id="WP_014429806.1">
    <property type="nucleotide sequence ID" value="NC_017075.1"/>
</dbReference>
<evidence type="ECO:0000313" key="1">
    <source>
        <dbReference type="EMBL" id="BAL96949.1"/>
    </source>
</evidence>
<dbReference type="KEGG" id="rge:RGE_36100"/>
<dbReference type="Proteomes" id="UP000007883">
    <property type="component" value="Chromosome"/>
</dbReference>
<gene>
    <name evidence="1" type="ordered locus">RGE_36100</name>
</gene>
<dbReference type="eggNOG" id="ENOG5032R95">
    <property type="taxonomic scope" value="Bacteria"/>
</dbReference>
<protein>
    <submittedName>
        <fullName evidence="1">Uncharacterized protein</fullName>
    </submittedName>
</protein>
<sequence>MRDFESSTLWRISAFQRQRDAHGPLPFSRGEGPSLLSTTLLADLRRLELDPAAGDALEVVAACVRHREAALVCLECPPWVWPLTLFPQQQLYHAPRDLPEMQPPPRLAVLRVLGVERPGIRTPGHWLQERGAPGAGRYRPIEPLLWRLAMEGPRRRPLSEIGGRAAYRLAAGALETLPEAGGALRMVISRLKQETAALKSIAVWPGMSLERASRLLNALYLVGALRVSRSHPAARDEPLPRWWQP</sequence>